<name>A0A1F6NZH5_9BACT</name>
<proteinExistence type="predicted"/>
<evidence type="ECO:0000313" key="5">
    <source>
        <dbReference type="Proteomes" id="UP000178895"/>
    </source>
</evidence>
<reference evidence="4 5" key="1">
    <citation type="journal article" date="2016" name="Nat. Commun.">
        <title>Thousands of microbial genomes shed light on interconnected biogeochemical processes in an aquifer system.</title>
        <authorList>
            <person name="Anantharaman K."/>
            <person name="Brown C.T."/>
            <person name="Hug L.A."/>
            <person name="Sharon I."/>
            <person name="Castelle C.J."/>
            <person name="Probst A.J."/>
            <person name="Thomas B.C."/>
            <person name="Singh A."/>
            <person name="Wilkins M.J."/>
            <person name="Karaoz U."/>
            <person name="Brodie E.L."/>
            <person name="Williams K.H."/>
            <person name="Hubbard S.S."/>
            <person name="Banfield J.F."/>
        </authorList>
    </citation>
    <scope>NUCLEOTIDE SEQUENCE [LARGE SCALE GENOMIC DNA]</scope>
</reference>
<evidence type="ECO:0008006" key="6">
    <source>
        <dbReference type="Google" id="ProtNLM"/>
    </source>
</evidence>
<protein>
    <recommendedName>
        <fullName evidence="6">PilN domain-containing protein</fullName>
    </recommendedName>
</protein>
<evidence type="ECO:0000313" key="4">
    <source>
        <dbReference type="EMBL" id="OGH89291.1"/>
    </source>
</evidence>
<organism evidence="4 5">
    <name type="scientific">Candidatus Magasanikbacteria bacterium RIFOXYC2_FULL_40_16</name>
    <dbReference type="NCBI Taxonomy" id="1798703"/>
    <lineage>
        <taxon>Bacteria</taxon>
        <taxon>Candidatus Magasanikiibacteriota</taxon>
    </lineage>
</organism>
<dbReference type="Proteomes" id="UP000178895">
    <property type="component" value="Unassembled WGS sequence"/>
</dbReference>
<dbReference type="AlphaFoldDB" id="A0A1F6NZH5"/>
<keyword evidence="3" id="KW-1133">Transmembrane helix</keyword>
<sequence length="494" mass="56198">MEQEKDKKEINLMPEDLRSKEAGLLSKNKSKSGFDFDFVSPKASAIKKASFQPSVSWWDKLKSIFSQPAGFGPAEHHLAKPKEAAQEIKPKTDIKKEKPTDDFVLHMPAPEEKNDAVHFHVNYTKDSLAGVKEGNPKDNISHEPAEKSGLSWWDKIKKIFASRNHQTKLPKIERVPERPIRPRDLEDVAQTIPSQPKGAIDIWDEQNIKNILPIKNNVSASVVSPTPAVLEANIAIKPVDEKNTSDFYIPAVEERHKSKFEKKVEKQAEVKDIEESKFHQPSSRARAKFLDESGGVDLIPDAAKIRSWKQISKLLLITVFSFLLVIVIFYGFLFYQGKNLEGQKAEEDAQITNLERQIVDYQDLNNQISQLGDEIKNLHQLLSLHFYWTNFFQLLEKYTIDGVYYSGMTAGNGGAMTLEAKATSFETLAQQIKILQQEETQEFVTSIKVSSADYDQEEDEVSFNINIVLNPSLFLYNQKYLYERDNDYGVVSGE</sequence>
<keyword evidence="1" id="KW-0175">Coiled coil</keyword>
<feature type="coiled-coil region" evidence="1">
    <location>
        <begin position="337"/>
        <end position="381"/>
    </location>
</feature>
<gene>
    <name evidence="4" type="ORF">A2469_00640</name>
</gene>
<evidence type="ECO:0000256" key="1">
    <source>
        <dbReference type="SAM" id="Coils"/>
    </source>
</evidence>
<feature type="compositionally biased region" description="Basic and acidic residues" evidence="2">
    <location>
        <begin position="74"/>
        <end position="100"/>
    </location>
</feature>
<keyword evidence="3" id="KW-0472">Membrane</keyword>
<accession>A0A1F6NZH5</accession>
<evidence type="ECO:0000256" key="3">
    <source>
        <dbReference type="SAM" id="Phobius"/>
    </source>
</evidence>
<feature type="transmembrane region" description="Helical" evidence="3">
    <location>
        <begin position="314"/>
        <end position="335"/>
    </location>
</feature>
<dbReference type="EMBL" id="MFQY01000058">
    <property type="protein sequence ID" value="OGH89291.1"/>
    <property type="molecule type" value="Genomic_DNA"/>
</dbReference>
<keyword evidence="3" id="KW-0812">Transmembrane</keyword>
<comment type="caution">
    <text evidence="4">The sequence shown here is derived from an EMBL/GenBank/DDBJ whole genome shotgun (WGS) entry which is preliminary data.</text>
</comment>
<feature type="region of interest" description="Disordered" evidence="2">
    <location>
        <begin position="70"/>
        <end position="100"/>
    </location>
</feature>
<evidence type="ECO:0000256" key="2">
    <source>
        <dbReference type="SAM" id="MobiDB-lite"/>
    </source>
</evidence>